<keyword evidence="12" id="KW-1185">Reference proteome</keyword>
<name>I2H2C5_HENB6</name>
<gene>
    <name evidence="11" type="primary">TBLA0D00170</name>
    <name evidence="11" type="ORF">TBLA_0D00170</name>
</gene>
<keyword evidence="6" id="KW-0326">Glycosidase</keyword>
<feature type="domain" description="Cell wall protein YJL171C/Tos1 N-terminal" evidence="10">
    <location>
        <begin position="31"/>
        <end position="96"/>
    </location>
</feature>
<evidence type="ECO:0000256" key="4">
    <source>
        <dbReference type="ARBA" id="ARBA00022729"/>
    </source>
</evidence>
<proteinExistence type="inferred from homology"/>
<dbReference type="OrthoDB" id="118256at2759"/>
<organism evidence="11 12">
    <name type="scientific">Henningerozyma blattae (strain ATCC 34711 / CBS 6284 / DSM 70876 / NBRC 10599 / NRRL Y-10934 / UCD 77-7)</name>
    <name type="common">Yeast</name>
    <name type="synonym">Tetrapisispora blattae</name>
    <dbReference type="NCBI Taxonomy" id="1071380"/>
    <lineage>
        <taxon>Eukaryota</taxon>
        <taxon>Fungi</taxon>
        <taxon>Dikarya</taxon>
        <taxon>Ascomycota</taxon>
        <taxon>Saccharomycotina</taxon>
        <taxon>Saccharomycetes</taxon>
        <taxon>Saccharomycetales</taxon>
        <taxon>Saccharomycetaceae</taxon>
        <taxon>Henningerozyma</taxon>
    </lineage>
</organism>
<dbReference type="STRING" id="1071380.I2H2C5"/>
<feature type="signal peptide" evidence="8">
    <location>
        <begin position="1"/>
        <end position="21"/>
    </location>
</feature>
<dbReference type="GO" id="GO:0071555">
    <property type="term" value="P:cell wall organization"/>
    <property type="evidence" value="ECO:0007669"/>
    <property type="project" value="UniProtKB-KW"/>
</dbReference>
<evidence type="ECO:0000259" key="10">
    <source>
        <dbReference type="Pfam" id="PF10290"/>
    </source>
</evidence>
<dbReference type="PANTHER" id="PTHR31737:SF3">
    <property type="entry name" value="CELL WALL PROTEIN YJL171C"/>
    <property type="match status" value="1"/>
</dbReference>
<evidence type="ECO:0000256" key="5">
    <source>
        <dbReference type="ARBA" id="ARBA00022801"/>
    </source>
</evidence>
<dbReference type="HOGENOM" id="CLU_030276_4_0_1"/>
<evidence type="ECO:0000256" key="8">
    <source>
        <dbReference type="SAM" id="SignalP"/>
    </source>
</evidence>
<dbReference type="GO" id="GO:0009277">
    <property type="term" value="C:fungal-type cell wall"/>
    <property type="evidence" value="ECO:0007669"/>
    <property type="project" value="TreeGrafter"/>
</dbReference>
<keyword evidence="7" id="KW-0961">Cell wall biogenesis/degradation</keyword>
<sequence length="371" mass="40679">MKFDTSVLLGLASLLAGISQAADDESQGSNRLEFSNIGYTGYYEDVQELKHIWQEKKCLCKRSREAWFHGTNAPLSEYLSIQVRGPVALKQFGYYHADYFAIGDPYSNSTSWTRGGYYNSVSGLAENVTFLNNYGAQSPCLGGALAYTEDDGMANSEIAHTLKGDNLIPSGREYSIYSNKLCPHSGVKNGCGVYRHGIPAYYGFYGKTKMFLFEFEMPHDSRPNMTAIPYYDLPAISLLNDRIPRTSLNPTNELCNCVTGGCGVYNVFEAKNGTENNHLYSTLFTNQVGGQLATGFVSDGWIERTDGVMRGGVIMDSAGNIVTFMNNNTIFDASISASDVESFLSQIPQDQSISTQIAAAVPVSSTKTKKK</sequence>
<dbReference type="KEGG" id="tbl:TBLA_0D00170"/>
<dbReference type="InParanoid" id="I2H2C5"/>
<evidence type="ECO:0000313" key="11">
    <source>
        <dbReference type="EMBL" id="CCH60527.1"/>
    </source>
</evidence>
<dbReference type="RefSeq" id="XP_004180046.1">
    <property type="nucleotide sequence ID" value="XM_004179998.1"/>
</dbReference>
<dbReference type="Proteomes" id="UP000002866">
    <property type="component" value="Chromosome 4"/>
</dbReference>
<dbReference type="GeneID" id="14495631"/>
<dbReference type="EC" id="3.2.1.39" evidence="3"/>
<feature type="domain" description="Cell wall protein YJL171C/Tos1 C-terminal" evidence="9">
    <location>
        <begin position="111"/>
        <end position="342"/>
    </location>
</feature>
<evidence type="ECO:0000256" key="3">
    <source>
        <dbReference type="ARBA" id="ARBA00012780"/>
    </source>
</evidence>
<protein>
    <recommendedName>
        <fullName evidence="3">glucan endo-1,3-beta-D-glucosidase</fullName>
        <ecNumber evidence="3">3.2.1.39</ecNumber>
    </recommendedName>
</protein>
<feature type="chain" id="PRO_5003660421" description="glucan endo-1,3-beta-D-glucosidase" evidence="8">
    <location>
        <begin position="22"/>
        <end position="371"/>
    </location>
</feature>
<dbReference type="EMBL" id="HE806319">
    <property type="protein sequence ID" value="CCH60527.1"/>
    <property type="molecule type" value="Genomic_DNA"/>
</dbReference>
<evidence type="ECO:0000256" key="2">
    <source>
        <dbReference type="ARBA" id="ARBA00006055"/>
    </source>
</evidence>
<evidence type="ECO:0000313" key="12">
    <source>
        <dbReference type="Proteomes" id="UP000002866"/>
    </source>
</evidence>
<comment type="catalytic activity">
    <reaction evidence="1">
        <text>Hydrolysis of (1-&gt;3)-beta-D-glucosidic linkages in (1-&gt;3)-beta-D-glucans.</text>
        <dbReference type="EC" id="3.2.1.39"/>
    </reaction>
</comment>
<accession>I2H2C5</accession>
<dbReference type="GO" id="GO:0042973">
    <property type="term" value="F:glucan endo-1,3-beta-D-glucosidase activity"/>
    <property type="evidence" value="ECO:0007669"/>
    <property type="project" value="UniProtKB-EC"/>
</dbReference>
<dbReference type="InterPro" id="IPR018805">
    <property type="entry name" value="YJL171C/Tos1_C"/>
</dbReference>
<dbReference type="AlphaFoldDB" id="I2H2C5"/>
<dbReference type="InterPro" id="IPR018807">
    <property type="entry name" value="YJL171C/Tos1_N"/>
</dbReference>
<comment type="similarity">
    <text evidence="2">Belongs to the PGA52 family.</text>
</comment>
<dbReference type="PANTHER" id="PTHR31737">
    <property type="entry name" value="PROTEIN TOS1"/>
    <property type="match status" value="1"/>
</dbReference>
<keyword evidence="5" id="KW-0378">Hydrolase</keyword>
<reference evidence="11 12" key="1">
    <citation type="journal article" date="2011" name="Proc. Natl. Acad. Sci. U.S.A.">
        <title>Evolutionary erosion of yeast sex chromosomes by mating-type switching accidents.</title>
        <authorList>
            <person name="Gordon J.L."/>
            <person name="Armisen D."/>
            <person name="Proux-Wera E."/>
            <person name="Oheigeartaigh S.S."/>
            <person name="Byrne K.P."/>
            <person name="Wolfe K.H."/>
        </authorList>
    </citation>
    <scope>NUCLEOTIDE SEQUENCE [LARGE SCALE GENOMIC DNA]</scope>
    <source>
        <strain evidence="12">ATCC 34711 / CBS 6284 / DSM 70876 / NBRC 10599 / NRRL Y-10934 / UCD 77-7</strain>
    </source>
</reference>
<dbReference type="Pfam" id="PF10287">
    <property type="entry name" value="YJL171C_Tos1_C"/>
    <property type="match status" value="1"/>
</dbReference>
<evidence type="ECO:0000256" key="7">
    <source>
        <dbReference type="ARBA" id="ARBA00023316"/>
    </source>
</evidence>
<dbReference type="eggNOG" id="ENOG502QSTV">
    <property type="taxonomic scope" value="Eukaryota"/>
</dbReference>
<evidence type="ECO:0000256" key="1">
    <source>
        <dbReference type="ARBA" id="ARBA00000382"/>
    </source>
</evidence>
<dbReference type="Pfam" id="PF10290">
    <property type="entry name" value="YJL171C_Tos1_N"/>
    <property type="match status" value="1"/>
</dbReference>
<evidence type="ECO:0000256" key="6">
    <source>
        <dbReference type="ARBA" id="ARBA00023295"/>
    </source>
</evidence>
<evidence type="ECO:0000259" key="9">
    <source>
        <dbReference type="Pfam" id="PF10287"/>
    </source>
</evidence>
<keyword evidence="4 8" id="KW-0732">Signal</keyword>